<dbReference type="Gene3D" id="3.40.50.2300">
    <property type="match status" value="2"/>
</dbReference>
<dbReference type="Proteomes" id="UP000183700">
    <property type="component" value="Unassembled WGS sequence"/>
</dbReference>
<dbReference type="AlphaFoldDB" id="A0A1L8SZV4"/>
<evidence type="ECO:0000313" key="1">
    <source>
        <dbReference type="EMBL" id="OJG37536.1"/>
    </source>
</evidence>
<sequence>MFLIISSIFLVLSGWFYFGSPTNDKNPQIEVLIAAEENKWQLDRLKAGLEQAAKELDSEVIYTEISRSEYRRQQEEVSARTDDMYKGILYGGPVDRKLVEKNQEIVNLEAADFQHKINEKEKIVSADFQRGATLGKYLSRQLSTTSQVVYWQDKSCADPEGRVAGLERHLKSKQQVDCVSGKVETLIQRLNSYSNGKNVSLVMDTPQQLTDYLESSKHDESKNYLRGYLLEFSDKILAAIDDGDILAAVFQDDYSRGYQSIYQLIDSDQKKKQKNLGDRVIDKQNLFSQDLEPLLFPYNE</sequence>
<keyword evidence="2" id="KW-1185">Reference proteome</keyword>
<name>A0A1L8SZV4_9ENTE</name>
<evidence type="ECO:0000313" key="2">
    <source>
        <dbReference type="Proteomes" id="UP000183700"/>
    </source>
</evidence>
<dbReference type="InterPro" id="IPR028082">
    <property type="entry name" value="Peripla_BP_I"/>
</dbReference>
<protein>
    <recommendedName>
        <fullName evidence="3">Periplasmic binding protein domain-containing protein</fullName>
    </recommendedName>
</protein>
<dbReference type="SUPFAM" id="SSF53822">
    <property type="entry name" value="Periplasmic binding protein-like I"/>
    <property type="match status" value="1"/>
</dbReference>
<dbReference type="EMBL" id="JXKM01000001">
    <property type="protein sequence ID" value="OJG37536.1"/>
    <property type="molecule type" value="Genomic_DNA"/>
</dbReference>
<evidence type="ECO:0008006" key="3">
    <source>
        <dbReference type="Google" id="ProtNLM"/>
    </source>
</evidence>
<gene>
    <name evidence="1" type="ORF">RV00_GL000493</name>
</gene>
<accession>A0A1L8SZV4</accession>
<proteinExistence type="predicted"/>
<comment type="caution">
    <text evidence="1">The sequence shown here is derived from an EMBL/GenBank/DDBJ whole genome shotgun (WGS) entry which is preliminary data.</text>
</comment>
<organism evidence="1 2">
    <name type="scientific">Enterococcus devriesei</name>
    <dbReference type="NCBI Taxonomy" id="319970"/>
    <lineage>
        <taxon>Bacteria</taxon>
        <taxon>Bacillati</taxon>
        <taxon>Bacillota</taxon>
        <taxon>Bacilli</taxon>
        <taxon>Lactobacillales</taxon>
        <taxon>Enterococcaceae</taxon>
        <taxon>Enterococcus</taxon>
    </lineage>
</organism>
<dbReference type="STRING" id="319970.RV00_GL000493"/>
<reference evidence="1 2" key="1">
    <citation type="submission" date="2014-12" db="EMBL/GenBank/DDBJ databases">
        <title>Draft genome sequences of 29 type strains of Enterococci.</title>
        <authorList>
            <person name="Zhong Z."/>
            <person name="Sun Z."/>
            <person name="Liu W."/>
            <person name="Zhang W."/>
            <person name="Zhang H."/>
        </authorList>
    </citation>
    <scope>NUCLEOTIDE SEQUENCE [LARGE SCALE GENOMIC DNA]</scope>
    <source>
        <strain evidence="1 2">DSM 22802</strain>
    </source>
</reference>